<keyword evidence="3" id="KW-1185">Reference proteome</keyword>
<proteinExistence type="predicted"/>
<feature type="chain" id="PRO_5029491238" evidence="1">
    <location>
        <begin position="17"/>
        <end position="24"/>
    </location>
</feature>
<dbReference type="EMBL" id="JABFAE010000006">
    <property type="protein sequence ID" value="MBA0830045.1"/>
    <property type="molecule type" value="Genomic_DNA"/>
</dbReference>
<accession>A0A7J9J9D3</accession>
<evidence type="ECO:0000313" key="3">
    <source>
        <dbReference type="Proteomes" id="UP000593575"/>
    </source>
</evidence>
<protein>
    <submittedName>
        <fullName evidence="2">Uncharacterized protein</fullName>
    </submittedName>
</protein>
<feature type="signal peptide" evidence="1">
    <location>
        <begin position="1"/>
        <end position="16"/>
    </location>
</feature>
<evidence type="ECO:0000313" key="2">
    <source>
        <dbReference type="EMBL" id="MBA0830045.1"/>
    </source>
</evidence>
<organism evidence="2 3">
    <name type="scientific">Gossypium armourianum</name>
    <dbReference type="NCBI Taxonomy" id="34283"/>
    <lineage>
        <taxon>Eukaryota</taxon>
        <taxon>Viridiplantae</taxon>
        <taxon>Streptophyta</taxon>
        <taxon>Embryophyta</taxon>
        <taxon>Tracheophyta</taxon>
        <taxon>Spermatophyta</taxon>
        <taxon>Magnoliopsida</taxon>
        <taxon>eudicotyledons</taxon>
        <taxon>Gunneridae</taxon>
        <taxon>Pentapetalae</taxon>
        <taxon>rosids</taxon>
        <taxon>malvids</taxon>
        <taxon>Malvales</taxon>
        <taxon>Malvaceae</taxon>
        <taxon>Malvoideae</taxon>
        <taxon>Gossypium</taxon>
    </lineage>
</organism>
<dbReference type="AlphaFoldDB" id="A0A7J9J9D3"/>
<gene>
    <name evidence="2" type="ORF">Goarm_014596</name>
</gene>
<sequence>MFLLLLGVLLRRLVTSLRPPLSVY</sequence>
<keyword evidence="1" id="KW-0732">Signal</keyword>
<dbReference type="Proteomes" id="UP000593575">
    <property type="component" value="Unassembled WGS sequence"/>
</dbReference>
<evidence type="ECO:0000256" key="1">
    <source>
        <dbReference type="SAM" id="SignalP"/>
    </source>
</evidence>
<name>A0A7J9J9D3_9ROSI</name>
<comment type="caution">
    <text evidence="2">The sequence shown here is derived from an EMBL/GenBank/DDBJ whole genome shotgun (WGS) entry which is preliminary data.</text>
</comment>
<reference evidence="2 3" key="1">
    <citation type="journal article" date="2019" name="Genome Biol. Evol.">
        <title>Insights into the evolution of the New World diploid cottons (Gossypium, subgenus Houzingenia) based on genome sequencing.</title>
        <authorList>
            <person name="Grover C.E."/>
            <person name="Arick M.A. 2nd"/>
            <person name="Thrash A."/>
            <person name="Conover J.L."/>
            <person name="Sanders W.S."/>
            <person name="Peterson D.G."/>
            <person name="Frelichowski J.E."/>
            <person name="Scheffler J.A."/>
            <person name="Scheffler B.E."/>
            <person name="Wendel J.F."/>
        </authorList>
    </citation>
    <scope>NUCLEOTIDE SEQUENCE [LARGE SCALE GENOMIC DNA]</scope>
    <source>
        <strain evidence="2">6</strain>
        <tissue evidence="2">Leaf</tissue>
    </source>
</reference>